<gene>
    <name evidence="1" type="ORF">N7G274_004840</name>
</gene>
<dbReference type="EMBL" id="JBEFKJ010000014">
    <property type="protein sequence ID" value="KAL2042351.1"/>
    <property type="molecule type" value="Genomic_DNA"/>
</dbReference>
<proteinExistence type="predicted"/>
<name>A0ABR4ABW7_9LECA</name>
<evidence type="ECO:0000313" key="1">
    <source>
        <dbReference type="EMBL" id="KAL2042351.1"/>
    </source>
</evidence>
<reference evidence="1 2" key="1">
    <citation type="submission" date="2024-09" db="EMBL/GenBank/DDBJ databases">
        <title>Rethinking Asexuality: The Enigmatic Case of Functional Sexual Genes in Lepraria (Stereocaulaceae).</title>
        <authorList>
            <person name="Doellman M."/>
            <person name="Sun Y."/>
            <person name="Barcenas-Pena A."/>
            <person name="Lumbsch H.T."/>
            <person name="Grewe F."/>
        </authorList>
    </citation>
    <scope>NUCLEOTIDE SEQUENCE [LARGE SCALE GENOMIC DNA]</scope>
    <source>
        <strain evidence="1 2">Mercado 3170</strain>
    </source>
</reference>
<dbReference type="Proteomes" id="UP001590950">
    <property type="component" value="Unassembled WGS sequence"/>
</dbReference>
<evidence type="ECO:0000313" key="2">
    <source>
        <dbReference type="Proteomes" id="UP001590950"/>
    </source>
</evidence>
<keyword evidence="2" id="KW-1185">Reference proteome</keyword>
<sequence>MANTLPDDQGYSVGKCIRNCPFKEGAEPLLFPFLFLEAKAKKSSDGFVDMQTQTIFPVRTLLELQEDLQLEVLESQQDLRDDMVDTTENDVGPLEWFFANRGDSWRV</sequence>
<comment type="caution">
    <text evidence="1">The sequence shown here is derived from an EMBL/GenBank/DDBJ whole genome shotgun (WGS) entry which is preliminary data.</text>
</comment>
<protein>
    <submittedName>
        <fullName evidence="1">Uncharacterized protein</fullName>
    </submittedName>
</protein>
<organism evidence="1 2">
    <name type="scientific">Stereocaulon virgatum</name>
    <dbReference type="NCBI Taxonomy" id="373712"/>
    <lineage>
        <taxon>Eukaryota</taxon>
        <taxon>Fungi</taxon>
        <taxon>Dikarya</taxon>
        <taxon>Ascomycota</taxon>
        <taxon>Pezizomycotina</taxon>
        <taxon>Lecanoromycetes</taxon>
        <taxon>OSLEUM clade</taxon>
        <taxon>Lecanoromycetidae</taxon>
        <taxon>Lecanorales</taxon>
        <taxon>Lecanorineae</taxon>
        <taxon>Stereocaulaceae</taxon>
        <taxon>Stereocaulon</taxon>
    </lineage>
</organism>
<accession>A0ABR4ABW7</accession>